<comment type="caution">
    <text evidence="2">The sequence shown here is derived from an EMBL/GenBank/DDBJ whole genome shotgun (WGS) entry which is preliminary data.</text>
</comment>
<evidence type="ECO:0000313" key="3">
    <source>
        <dbReference type="Proteomes" id="UP000266841"/>
    </source>
</evidence>
<dbReference type="EMBL" id="AGNL01038080">
    <property type="protein sequence ID" value="EJK53289.1"/>
    <property type="molecule type" value="Genomic_DNA"/>
</dbReference>
<sequence length="182" mass="21156">MYVLRSTGKQYILQALDKKAIDQCQGAVDTVKRGSEDKRCWLVDWLLGYYSTHDAHFNGQNWFPAKTISKNSISVDARRTARFLRFRRFGPWSRTFRATLHRGKKDRKSRLAHQAGTHHQVDSRRKSRQSSAFRQPAARHERLDIAEAIMWWRFRSGSVNVPPGGPEEASVRCCLLYRLLIP</sequence>
<dbReference type="Proteomes" id="UP000266841">
    <property type="component" value="Unassembled WGS sequence"/>
</dbReference>
<feature type="compositionally biased region" description="Basic residues" evidence="1">
    <location>
        <begin position="101"/>
        <end position="111"/>
    </location>
</feature>
<keyword evidence="3" id="KW-1185">Reference proteome</keyword>
<accession>K0RLW9</accession>
<name>K0RLW9_THAOC</name>
<proteinExistence type="predicted"/>
<organism evidence="2 3">
    <name type="scientific">Thalassiosira oceanica</name>
    <name type="common">Marine diatom</name>
    <dbReference type="NCBI Taxonomy" id="159749"/>
    <lineage>
        <taxon>Eukaryota</taxon>
        <taxon>Sar</taxon>
        <taxon>Stramenopiles</taxon>
        <taxon>Ochrophyta</taxon>
        <taxon>Bacillariophyta</taxon>
        <taxon>Coscinodiscophyceae</taxon>
        <taxon>Thalassiosirophycidae</taxon>
        <taxon>Thalassiosirales</taxon>
        <taxon>Thalassiosiraceae</taxon>
        <taxon>Thalassiosira</taxon>
    </lineage>
</organism>
<feature type="region of interest" description="Disordered" evidence="1">
    <location>
        <begin position="101"/>
        <end position="138"/>
    </location>
</feature>
<protein>
    <submittedName>
        <fullName evidence="2">Uncharacterized protein</fullName>
    </submittedName>
</protein>
<evidence type="ECO:0000313" key="2">
    <source>
        <dbReference type="EMBL" id="EJK53289.1"/>
    </source>
</evidence>
<evidence type="ECO:0000256" key="1">
    <source>
        <dbReference type="SAM" id="MobiDB-lite"/>
    </source>
</evidence>
<gene>
    <name evidence="2" type="ORF">THAOC_27302</name>
</gene>
<reference evidence="2 3" key="1">
    <citation type="journal article" date="2012" name="Genome Biol.">
        <title>Genome and low-iron response of an oceanic diatom adapted to chronic iron limitation.</title>
        <authorList>
            <person name="Lommer M."/>
            <person name="Specht M."/>
            <person name="Roy A.S."/>
            <person name="Kraemer L."/>
            <person name="Andreson R."/>
            <person name="Gutowska M.A."/>
            <person name="Wolf J."/>
            <person name="Bergner S.V."/>
            <person name="Schilhabel M.B."/>
            <person name="Klostermeier U.C."/>
            <person name="Beiko R.G."/>
            <person name="Rosenstiel P."/>
            <person name="Hippler M."/>
            <person name="Laroche J."/>
        </authorList>
    </citation>
    <scope>NUCLEOTIDE SEQUENCE [LARGE SCALE GENOMIC DNA]</scope>
    <source>
        <strain evidence="2 3">CCMP1005</strain>
    </source>
</reference>
<dbReference type="AlphaFoldDB" id="K0RLW9"/>